<keyword evidence="2" id="KW-1185">Reference proteome</keyword>
<dbReference type="EMBL" id="CP010899">
    <property type="protein sequence ID" value="ALA97071.1"/>
    <property type="molecule type" value="Genomic_DNA"/>
</dbReference>
<protein>
    <submittedName>
        <fullName evidence="1">Uncharacterized protein</fullName>
    </submittedName>
</protein>
<evidence type="ECO:0000313" key="2">
    <source>
        <dbReference type="Proteomes" id="UP000062963"/>
    </source>
</evidence>
<sequence length="54" mass="6283">MISAWDGWSSTPDNKYYSQDILLFDFGTFGATNWKQVQDNYDSFEFSNTGHIHV</sequence>
<proteinExistence type="predicted"/>
<dbReference type="PATRIC" id="fig|273035.7.peg.172"/>
<dbReference type="KEGG" id="skn:SKUN_00147"/>
<reference evidence="1 2" key="1">
    <citation type="journal article" date="2015" name="Genome Announc.">
        <title>Complete Genome Sequence of Spiroplasma kunkelii Strain CR2-3x, Causal Agent of Corn Stunt Disease in Zea mays L.</title>
        <authorList>
            <person name="Davis R.E."/>
            <person name="Shao J."/>
            <person name="Dally E.L."/>
            <person name="Zhao Y."/>
            <person name="Gasparich G.E."/>
            <person name="Gaynor B.J."/>
            <person name="Athey J.C."/>
            <person name="Harrison N.A."/>
            <person name="Donofrio N."/>
        </authorList>
    </citation>
    <scope>NUCLEOTIDE SEQUENCE [LARGE SCALE GENOMIC DNA]</scope>
    <source>
        <strain evidence="1 2">CR2-3x</strain>
    </source>
</reference>
<evidence type="ECO:0000313" key="1">
    <source>
        <dbReference type="EMBL" id="ALA97071.1"/>
    </source>
</evidence>
<accession>A0A0K2JFP4</accession>
<dbReference type="AlphaFoldDB" id="A0A0K2JFP4"/>
<organism evidence="1 2">
    <name type="scientific">Spiroplasma kunkelii CR2-3x</name>
    <dbReference type="NCBI Taxonomy" id="273035"/>
    <lineage>
        <taxon>Bacteria</taxon>
        <taxon>Bacillati</taxon>
        <taxon>Mycoplasmatota</taxon>
        <taxon>Mollicutes</taxon>
        <taxon>Entomoplasmatales</taxon>
        <taxon>Spiroplasmataceae</taxon>
        <taxon>Spiroplasma</taxon>
    </lineage>
</organism>
<name>A0A0K2JFP4_SPIKU</name>
<dbReference type="Proteomes" id="UP000062963">
    <property type="component" value="Chromosome"/>
</dbReference>
<gene>
    <name evidence="1" type="ORF">SKUN_00147</name>
</gene>
<dbReference type="RefSeq" id="WP_158500723.1">
    <property type="nucleotide sequence ID" value="NZ_CP010899.1"/>
</dbReference>